<dbReference type="SUPFAM" id="SSF53822">
    <property type="entry name" value="Periplasmic binding protein-like I"/>
    <property type="match status" value="1"/>
</dbReference>
<evidence type="ECO:0000256" key="4">
    <source>
        <dbReference type="ARBA" id="ARBA00023163"/>
    </source>
</evidence>
<keyword evidence="1" id="KW-0678">Repressor</keyword>
<dbReference type="GO" id="GO:0000976">
    <property type="term" value="F:transcription cis-regulatory region binding"/>
    <property type="evidence" value="ECO:0007669"/>
    <property type="project" value="TreeGrafter"/>
</dbReference>
<dbReference type="PANTHER" id="PTHR30146">
    <property type="entry name" value="LACI-RELATED TRANSCRIPTIONAL REPRESSOR"/>
    <property type="match status" value="1"/>
</dbReference>
<gene>
    <name evidence="6" type="ORF">FYJ79_05425</name>
</gene>
<feature type="domain" description="Transcriptional regulator LacI/GalR-like sensor" evidence="5">
    <location>
        <begin position="122"/>
        <end position="275"/>
    </location>
</feature>
<reference evidence="6 7" key="1">
    <citation type="submission" date="2019-08" db="EMBL/GenBank/DDBJ databases">
        <title>In-depth cultivation of the pig gut microbiome towards novel bacterial diversity and tailored functional studies.</title>
        <authorList>
            <person name="Wylensek D."/>
            <person name="Hitch T.C.A."/>
            <person name="Clavel T."/>
        </authorList>
    </citation>
    <scope>NUCLEOTIDE SEQUENCE [LARGE SCALE GENOMIC DNA]</scope>
    <source>
        <strain evidence="6 7">CA-Schmier-601-WT-3</strain>
    </source>
</reference>
<keyword evidence="4" id="KW-0804">Transcription</keyword>
<evidence type="ECO:0000313" key="7">
    <source>
        <dbReference type="Proteomes" id="UP000442619"/>
    </source>
</evidence>
<dbReference type="AlphaFoldDB" id="A0A844FTK7"/>
<dbReference type="Pfam" id="PF13377">
    <property type="entry name" value="Peripla_BP_3"/>
    <property type="match status" value="1"/>
</dbReference>
<dbReference type="EMBL" id="VUNM01000008">
    <property type="protein sequence ID" value="MST89014.1"/>
    <property type="molecule type" value="Genomic_DNA"/>
</dbReference>
<accession>A0A844FTK7</accession>
<name>A0A844FTK7_9FIRM</name>
<dbReference type="GO" id="GO:0003700">
    <property type="term" value="F:DNA-binding transcription factor activity"/>
    <property type="evidence" value="ECO:0007669"/>
    <property type="project" value="TreeGrafter"/>
</dbReference>
<organism evidence="6 7">
    <name type="scientific">Sharpea porci</name>
    <dbReference type="NCBI Taxonomy" id="2652286"/>
    <lineage>
        <taxon>Bacteria</taxon>
        <taxon>Bacillati</taxon>
        <taxon>Bacillota</taxon>
        <taxon>Erysipelotrichia</taxon>
        <taxon>Erysipelotrichales</taxon>
        <taxon>Coprobacillaceae</taxon>
        <taxon>Sharpea</taxon>
    </lineage>
</organism>
<proteinExistence type="predicted"/>
<dbReference type="InterPro" id="IPR046335">
    <property type="entry name" value="LacI/GalR-like_sensor"/>
</dbReference>
<evidence type="ECO:0000259" key="5">
    <source>
        <dbReference type="Pfam" id="PF13377"/>
    </source>
</evidence>
<keyword evidence="3" id="KW-0238">DNA-binding</keyword>
<dbReference type="Proteomes" id="UP000442619">
    <property type="component" value="Unassembled WGS sequence"/>
</dbReference>
<dbReference type="PANTHER" id="PTHR30146:SF95">
    <property type="entry name" value="RIBOSE OPERON REPRESSOR"/>
    <property type="match status" value="1"/>
</dbReference>
<evidence type="ECO:0000313" key="6">
    <source>
        <dbReference type="EMBL" id="MST89014.1"/>
    </source>
</evidence>
<keyword evidence="7" id="KW-1185">Reference proteome</keyword>
<dbReference type="InterPro" id="IPR028082">
    <property type="entry name" value="Peripla_BP_I"/>
</dbReference>
<evidence type="ECO:0000256" key="1">
    <source>
        <dbReference type="ARBA" id="ARBA00022491"/>
    </source>
</evidence>
<comment type="caution">
    <text evidence="6">The sequence shown here is derived from an EMBL/GenBank/DDBJ whole genome shotgun (WGS) entry which is preliminary data.</text>
</comment>
<sequence>MKMSNKVIGMIVPTTDNSFFSSLTHYVELILDKNSYKLFVCDSNNNSEREKEYLKLLSTCCDGIIDVSGLSEFNENLIPNDFPIVFVDRKPSSSKSIPWIGNDDEKAMYEATSYILGKNCKNILLLPGFIAEYQESPRVMGYKKALMDNGIVFDDSYVLNRKGLHSSEVETQDLVMKALSENKDVDAIITSSDRAAFSAMNAIGKLGYYAPEDIKLISFDNSPYSTLSSPSITSIDRNPKAIAAKAVEVLLDRMNGKEVNITNMIEVSLVIRDSTR</sequence>
<dbReference type="Gene3D" id="3.40.50.2300">
    <property type="match status" value="2"/>
</dbReference>
<keyword evidence="2" id="KW-0805">Transcription regulation</keyword>
<evidence type="ECO:0000256" key="2">
    <source>
        <dbReference type="ARBA" id="ARBA00023015"/>
    </source>
</evidence>
<evidence type="ECO:0000256" key="3">
    <source>
        <dbReference type="ARBA" id="ARBA00023125"/>
    </source>
</evidence>
<protein>
    <submittedName>
        <fullName evidence="6">LacI family transcriptional regulator</fullName>
    </submittedName>
</protein>